<sequence>MRIIFCFIAVHYYLSFKEAEKASTSHNGTLIWKICKGIAYAPVEWSSATTAAASERSFPTAAADLHWTAVASEGGGIAEVALTENSAWPFGPERIISVCVHKESGWAIDEKRSLWFTNGVSFQSPFGSSGSWLKVSGVFVCVDHKCYWSSSTSTLSGHRMDHVVPDKLTIDDNFELISGGNLSNKIDDVLTLCRANEIFLYRLKNSYFYSLPAYPASYSSDAYNPWDISPDIGRLRSLPWTIRASSAGVFVCVDHKCYWSSSTSTLSGHRMDHVVPDKLTIDDNFELISGGNLSNKIDDVLTLCRANEIFLYRLKNSYFYSLPAYPASYSSDVLEIASYDGSVYILDSSGCIYVKEHISSCSPFGTEWKILDTGKCGSFFFFSYNIGSLFFDRISDSPVVSFAVTAVSLWVVTAASEVYLYARNGTEPVVGTDCTWIHVKTMLGCTVDKIRASSNGAYVWIFSSTTGRAWARSFVNDSSRSGKSWIETSNDPGVCELAVGCKVIWSLSSSGQLYRLQGLAIGNPAGNYWKPVPIFLKTIAVDRKDRLWGIDMDKRLVSHTVSSKFPF</sequence>
<reference evidence="5" key="1">
    <citation type="submission" date="2016-06" db="UniProtKB">
        <authorList>
            <consortium name="WormBaseParasite"/>
        </authorList>
    </citation>
    <scope>IDENTIFICATION</scope>
</reference>
<dbReference type="GO" id="GO:0030246">
    <property type="term" value="F:carbohydrate binding"/>
    <property type="evidence" value="ECO:0007669"/>
    <property type="project" value="UniProtKB-KW"/>
</dbReference>
<keyword evidence="1" id="KW-0430">Lectin</keyword>
<evidence type="ECO:0000256" key="1">
    <source>
        <dbReference type="ARBA" id="ARBA00022734"/>
    </source>
</evidence>
<evidence type="ECO:0000313" key="3">
    <source>
        <dbReference type="EMBL" id="VDN19863.1"/>
    </source>
</evidence>
<dbReference type="EMBL" id="UYRT01079045">
    <property type="protein sequence ID" value="VDN19863.1"/>
    <property type="molecule type" value="Genomic_DNA"/>
</dbReference>
<dbReference type="WBParaSite" id="GPUH_0001212501-mRNA-1">
    <property type="protein sequence ID" value="GPUH_0001212501-mRNA-1"/>
    <property type="gene ID" value="GPUH_0001212501"/>
</dbReference>
<dbReference type="OrthoDB" id="9930272at2759"/>
<evidence type="ECO:0000256" key="2">
    <source>
        <dbReference type="ARBA" id="ARBA00038331"/>
    </source>
</evidence>
<proteinExistence type="inferred from homology"/>
<comment type="similarity">
    <text evidence="2">Belongs to the tectonin family.</text>
</comment>
<dbReference type="SMART" id="SM00706">
    <property type="entry name" value="TECPR"/>
    <property type="match status" value="2"/>
</dbReference>
<organism evidence="5">
    <name type="scientific">Gongylonema pulchrum</name>
    <dbReference type="NCBI Taxonomy" id="637853"/>
    <lineage>
        <taxon>Eukaryota</taxon>
        <taxon>Metazoa</taxon>
        <taxon>Ecdysozoa</taxon>
        <taxon>Nematoda</taxon>
        <taxon>Chromadorea</taxon>
        <taxon>Rhabditida</taxon>
        <taxon>Spirurina</taxon>
        <taxon>Spiruromorpha</taxon>
        <taxon>Spiruroidea</taxon>
        <taxon>Gongylonematidae</taxon>
        <taxon>Gongylonema</taxon>
    </lineage>
</organism>
<protein>
    <submittedName>
        <fullName evidence="5">Peroxin/Ferlin domain-containing protein</fullName>
    </submittedName>
</protein>
<accession>A0A183DTS0</accession>
<reference evidence="3 4" key="2">
    <citation type="submission" date="2018-11" db="EMBL/GenBank/DDBJ databases">
        <authorList>
            <consortium name="Pathogen Informatics"/>
        </authorList>
    </citation>
    <scope>NUCLEOTIDE SEQUENCE [LARGE SCALE GENOMIC DNA]</scope>
</reference>
<dbReference type="AlphaFoldDB" id="A0A183DTS0"/>
<name>A0A183DTS0_9BILA</name>
<dbReference type="InterPro" id="IPR006624">
    <property type="entry name" value="Beta-propeller_rpt_TECPR"/>
</dbReference>
<dbReference type="PANTHER" id="PTHR23250">
    <property type="entry name" value="DYSFERLIN-RELATED"/>
    <property type="match status" value="1"/>
</dbReference>
<evidence type="ECO:0000313" key="4">
    <source>
        <dbReference type="Proteomes" id="UP000271098"/>
    </source>
</evidence>
<dbReference type="PANTHER" id="PTHR23250:SF3">
    <property type="entry name" value="FISH-EGG LECTIN-LIKE ISOFORM X1-RELATED"/>
    <property type="match status" value="1"/>
</dbReference>
<dbReference type="Proteomes" id="UP000271098">
    <property type="component" value="Unassembled WGS sequence"/>
</dbReference>
<gene>
    <name evidence="3" type="ORF">GPUH_LOCUS12111</name>
</gene>
<keyword evidence="4" id="KW-1185">Reference proteome</keyword>
<dbReference type="InterPro" id="IPR051513">
    <property type="entry name" value="Tectonin_beta-prop"/>
</dbReference>
<evidence type="ECO:0000313" key="5">
    <source>
        <dbReference type="WBParaSite" id="GPUH_0001212501-mRNA-1"/>
    </source>
</evidence>